<protein>
    <submittedName>
        <fullName evidence="3">Uncharacterized protein</fullName>
    </submittedName>
</protein>
<dbReference type="OrthoDB" id="4158477at2759"/>
<reference evidence="3 4" key="1">
    <citation type="submission" date="2015-01" db="EMBL/GenBank/DDBJ databases">
        <title>The Genome Sequence of Exophiala oligosperma CBS72588.</title>
        <authorList>
            <consortium name="The Broad Institute Genomics Platform"/>
            <person name="Cuomo C."/>
            <person name="de Hoog S."/>
            <person name="Gorbushina A."/>
            <person name="Stielow B."/>
            <person name="Teixiera M."/>
            <person name="Abouelleil A."/>
            <person name="Chapman S.B."/>
            <person name="Priest M."/>
            <person name="Young S.K."/>
            <person name="Wortman J."/>
            <person name="Nusbaum C."/>
            <person name="Birren B."/>
        </authorList>
    </citation>
    <scope>NUCLEOTIDE SEQUENCE [LARGE SCALE GENOMIC DNA]</scope>
    <source>
        <strain evidence="3 4">CBS 72588</strain>
    </source>
</reference>
<feature type="chain" id="PRO_5002240695" evidence="2">
    <location>
        <begin position="23"/>
        <end position="1504"/>
    </location>
</feature>
<feature type="region of interest" description="Disordered" evidence="1">
    <location>
        <begin position="380"/>
        <end position="458"/>
    </location>
</feature>
<evidence type="ECO:0000313" key="4">
    <source>
        <dbReference type="Proteomes" id="UP000053342"/>
    </source>
</evidence>
<proteinExistence type="predicted"/>
<feature type="region of interest" description="Disordered" evidence="1">
    <location>
        <begin position="914"/>
        <end position="935"/>
    </location>
</feature>
<organism evidence="3 4">
    <name type="scientific">Exophiala oligosperma</name>
    <dbReference type="NCBI Taxonomy" id="215243"/>
    <lineage>
        <taxon>Eukaryota</taxon>
        <taxon>Fungi</taxon>
        <taxon>Dikarya</taxon>
        <taxon>Ascomycota</taxon>
        <taxon>Pezizomycotina</taxon>
        <taxon>Eurotiomycetes</taxon>
        <taxon>Chaetothyriomycetidae</taxon>
        <taxon>Chaetothyriales</taxon>
        <taxon>Herpotrichiellaceae</taxon>
        <taxon>Exophiala</taxon>
    </lineage>
</organism>
<dbReference type="PANTHER" id="PTHR37001">
    <property type="entry name" value="PHOSPHORYN, PUTATIVE-RELATED-RELATED"/>
    <property type="match status" value="1"/>
</dbReference>
<feature type="compositionally biased region" description="Low complexity" evidence="1">
    <location>
        <begin position="692"/>
        <end position="877"/>
    </location>
</feature>
<dbReference type="Proteomes" id="UP000053342">
    <property type="component" value="Unassembled WGS sequence"/>
</dbReference>
<name>A0A0D2DNI9_9EURO</name>
<dbReference type="VEuPathDB" id="FungiDB:PV06_02909"/>
<dbReference type="PANTHER" id="PTHR37001:SF5">
    <property type="entry name" value="RIIA DOMAIN-CONTAINING PROTEIN"/>
    <property type="match status" value="1"/>
</dbReference>
<keyword evidence="4" id="KW-1185">Reference proteome</keyword>
<feature type="compositionally biased region" description="Low complexity" evidence="1">
    <location>
        <begin position="620"/>
        <end position="685"/>
    </location>
</feature>
<dbReference type="GeneID" id="27354983"/>
<dbReference type="STRING" id="215243.A0A0D2DNI9"/>
<sequence>MKLPGGLLFAAVALFASDKVFSKTLTIIEPCPSAPSLSLPAITVTTQYQPVSTCQATTACIKGKCSTIYPFTTYPYVSTVIPCAWNGTTTQTTTVTQVKQAVRASEHLETLTHVTSAPYLDKAAWIDWFKQQPSATKKVTSYETVSRRAIAPYDAIGPLAIPGWNGSGLCKKCVQNNGTLSQLLAVTECRLGTKSGQPYQRCLEWQEVWIAQPPSTVHAEAPCSSTGTVPQAGVYTWTFPQAAPSVTVTKPPVTVTVTVDSGRPKITTQARVQVIPGRPWNAYITKSFDGPTTFNFEIFVTKVFVFEIPPTTSSAGSSWSVPIPTGPGSHLGGGNNENGWWPLPGGDASWTSHTGDNVWEDWISTSIVVSSTSSAIHVTTSTSAVTSGPIGGSSTSSSRGSSTGSSQSSSTTVTSGPISGLTTSSRSTSTSTSRSTTSHSITASTSAPSTSTNAISSGSSSLSSSISTSGSGATSVTSSFTATSTASTTSIVPSGSGFYLQISGTPVTGLTPRQTVVRYVGFDSSNYAIAVEGISEAAQVFKGSDNTTFFSDNRYLGTATLTRSIVQRFLDFPRGFAVWDIIGIFAHLRNTAGFCFDNGFVYAYTDSDICDNPINIIPTNPATTSTTSATPTSIVTGTSTSSLGTASTSVTSISSASGGSTSTPGSSTSDTTGSTTSSTPAVSTTAGGGTSTSGSSGSIGPTTGSTTSSPSSSTSSLSSDTGSSTATQSPTTSESGSTSTTQSALPTSSVSSSEGLTSTTSGGPTISTTASSSEGGSSTSSSDETTTSRSTTEASSSTTVASSTSAEISSTSTGLPVSTSSSTGTASTSTRNGSSSGTETSTSTGLSSSTSTVPGSSTSTESSTGNPSTSTTLSTGSLSTASSTYTSTVSSASSASSASSSSSSSASSTSSLSSSSASSASSSSASSASSSSASSASSASSLSSSSASSASSASSSSASHTSAASTTTFTSASTSRTSSGASTTTSAVPICNLNANICLNSQLITANSVAVVGCPLLGGLLCTVNQLLSLVPQLLNTGPSIATVLIGDNEVIGLSITPAEVSAAINAGELNGVCDALGGPVSVIIRDPTCPNSPTTSSTSSVITSSSSTRIISSLTTVVGTSSSSATTSSGSPSRSASQSTSTGTPASTTLTTVTRTSTSTGTTTTSAAPICNLNINICLNAALISANSVATYNCPLLGGLLCTVNDLLSAVPQLLGLNPNIASVLIGNNELIGLTLTPEEVSAAVASGELSGVCDALGGPVSVILDDPTCPANPTVTTSTSSTRATSTTSTAPATTTTAPPLCDAQVAFCAPLVVAFTVRSQVCPNVLGCSDAQMQAFANSFIGLPGVKSVAYADNIAYGFSLTTTQLQQQLAVLGPINDICTAASIFTLAISDTTCPATALPTQQCGVDVALCTLETLASVGVTSGTCSNGILPCTPSQVTSAAKDSCGSQGGVCRAYGNNLLTPLTATQSVAQIQQSIASYALGNTCLAGTTVTLSDSSCT</sequence>
<dbReference type="RefSeq" id="XP_016264654.1">
    <property type="nucleotide sequence ID" value="XM_016403649.1"/>
</dbReference>
<feature type="signal peptide" evidence="2">
    <location>
        <begin position="1"/>
        <end position="22"/>
    </location>
</feature>
<gene>
    <name evidence="3" type="ORF">PV06_02909</name>
</gene>
<evidence type="ECO:0000256" key="1">
    <source>
        <dbReference type="SAM" id="MobiDB-lite"/>
    </source>
</evidence>
<accession>A0A0D2DNI9</accession>
<evidence type="ECO:0000313" key="3">
    <source>
        <dbReference type="EMBL" id="KIW44438.1"/>
    </source>
</evidence>
<dbReference type="InterPro" id="IPR053337">
    <property type="entry name" value="AT-2_adhesin"/>
</dbReference>
<feature type="region of interest" description="Disordered" evidence="1">
    <location>
        <begin position="1275"/>
        <end position="1297"/>
    </location>
</feature>
<dbReference type="HOGENOM" id="CLU_003834_0_0_1"/>
<evidence type="ECO:0000256" key="2">
    <source>
        <dbReference type="SAM" id="SignalP"/>
    </source>
</evidence>
<feature type="region of interest" description="Disordered" evidence="1">
    <location>
        <begin position="1121"/>
        <end position="1165"/>
    </location>
</feature>
<feature type="region of interest" description="Disordered" evidence="1">
    <location>
        <begin position="620"/>
        <end position="877"/>
    </location>
</feature>
<keyword evidence="2" id="KW-0732">Signal</keyword>
<dbReference type="EMBL" id="KN847334">
    <property type="protein sequence ID" value="KIW44438.1"/>
    <property type="molecule type" value="Genomic_DNA"/>
</dbReference>